<evidence type="ECO:0000259" key="3">
    <source>
        <dbReference type="PROSITE" id="PS50222"/>
    </source>
</evidence>
<proteinExistence type="predicted"/>
<dbReference type="Proteomes" id="UP000663844">
    <property type="component" value="Unassembled WGS sequence"/>
</dbReference>
<dbReference type="InterPro" id="IPR002048">
    <property type="entry name" value="EF_hand_dom"/>
</dbReference>
<feature type="non-terminal residue" evidence="4">
    <location>
        <position position="101"/>
    </location>
</feature>
<dbReference type="PROSITE" id="PS50222">
    <property type="entry name" value="EF_HAND_2"/>
    <property type="match status" value="1"/>
</dbReference>
<dbReference type="SMART" id="SM00054">
    <property type="entry name" value="EFh"/>
    <property type="match status" value="1"/>
</dbReference>
<dbReference type="AlphaFoldDB" id="A0A820QYQ6"/>
<dbReference type="Pfam" id="PF00036">
    <property type="entry name" value="EF-hand_1"/>
    <property type="match status" value="1"/>
</dbReference>
<reference evidence="4" key="1">
    <citation type="submission" date="2021-02" db="EMBL/GenBank/DDBJ databases">
        <authorList>
            <person name="Nowell W R."/>
        </authorList>
    </citation>
    <scope>NUCLEOTIDE SEQUENCE</scope>
</reference>
<feature type="domain" description="EF-hand" evidence="3">
    <location>
        <begin position="69"/>
        <end position="101"/>
    </location>
</feature>
<organism evidence="4 5">
    <name type="scientific">Adineta steineri</name>
    <dbReference type="NCBI Taxonomy" id="433720"/>
    <lineage>
        <taxon>Eukaryota</taxon>
        <taxon>Metazoa</taxon>
        <taxon>Spiralia</taxon>
        <taxon>Gnathifera</taxon>
        <taxon>Rotifera</taxon>
        <taxon>Eurotatoria</taxon>
        <taxon>Bdelloidea</taxon>
        <taxon>Adinetida</taxon>
        <taxon>Adinetidae</taxon>
        <taxon>Adineta</taxon>
    </lineage>
</organism>
<comment type="caution">
    <text evidence="4">The sequence shown here is derived from an EMBL/GenBank/DDBJ whole genome shotgun (WGS) entry which is preliminary data.</text>
</comment>
<keyword evidence="1" id="KW-0106">Calcium</keyword>
<feature type="non-terminal residue" evidence="4">
    <location>
        <position position="1"/>
    </location>
</feature>
<dbReference type="PROSITE" id="PS00018">
    <property type="entry name" value="EF_HAND_1"/>
    <property type="match status" value="1"/>
</dbReference>
<accession>A0A820QYQ6</accession>
<gene>
    <name evidence="4" type="ORF">OXD698_LOCUS52989</name>
</gene>
<feature type="compositionally biased region" description="Low complexity" evidence="2">
    <location>
        <begin position="11"/>
        <end position="21"/>
    </location>
</feature>
<dbReference type="InterPro" id="IPR011992">
    <property type="entry name" value="EF-hand-dom_pair"/>
</dbReference>
<evidence type="ECO:0000256" key="2">
    <source>
        <dbReference type="SAM" id="MobiDB-lite"/>
    </source>
</evidence>
<protein>
    <recommendedName>
        <fullName evidence="3">EF-hand domain-containing protein</fullName>
    </recommendedName>
</protein>
<feature type="region of interest" description="Disordered" evidence="2">
    <location>
        <begin position="1"/>
        <end position="21"/>
    </location>
</feature>
<dbReference type="InterPro" id="IPR018247">
    <property type="entry name" value="EF_Hand_1_Ca_BS"/>
</dbReference>
<dbReference type="Gene3D" id="1.10.238.10">
    <property type="entry name" value="EF-hand"/>
    <property type="match status" value="1"/>
</dbReference>
<dbReference type="GO" id="GO:0005509">
    <property type="term" value="F:calcium ion binding"/>
    <property type="evidence" value="ECO:0007669"/>
    <property type="project" value="InterPro"/>
</dbReference>
<name>A0A820QYQ6_9BILA</name>
<evidence type="ECO:0000313" key="5">
    <source>
        <dbReference type="Proteomes" id="UP000663844"/>
    </source>
</evidence>
<evidence type="ECO:0000313" key="4">
    <source>
        <dbReference type="EMBL" id="CAF4426907.1"/>
    </source>
</evidence>
<dbReference type="EMBL" id="CAJOAZ010029649">
    <property type="protein sequence ID" value="CAF4426907.1"/>
    <property type="molecule type" value="Genomic_DNA"/>
</dbReference>
<dbReference type="SUPFAM" id="SSF47473">
    <property type="entry name" value="EF-hand"/>
    <property type="match status" value="1"/>
</dbReference>
<evidence type="ECO:0000256" key="1">
    <source>
        <dbReference type="ARBA" id="ARBA00022837"/>
    </source>
</evidence>
<sequence>MHTTTASACMTSNDSNTSITSSSTHYEHTISYNHTSVKRTVTTTTTFVVITTTGKSRRELSETHGFSEDQIAVFEESFSLLDRDGDGTISNSEIRSLMNSL</sequence>
<feature type="compositionally biased region" description="Polar residues" evidence="2">
    <location>
        <begin position="1"/>
        <end position="10"/>
    </location>
</feature>